<evidence type="ECO:0000256" key="1">
    <source>
        <dbReference type="SAM" id="MobiDB-lite"/>
    </source>
</evidence>
<dbReference type="PANTHER" id="PTHR37451">
    <property type="entry name" value="MARVEL DOMAIN"/>
    <property type="match status" value="1"/>
</dbReference>
<reference evidence="3" key="1">
    <citation type="submission" date="2021-01" db="EMBL/GenBank/DDBJ databases">
        <title>Chromosome-level genome assembly of a human fungal pathogen reveals clustering of transcriptionally co-regulated genes.</title>
        <authorList>
            <person name="Voorhies M."/>
            <person name="Cohen S."/>
            <person name="Shea T.P."/>
            <person name="Petrus S."/>
            <person name="Munoz J.F."/>
            <person name="Poplawski S."/>
            <person name="Goldman W.E."/>
            <person name="Michael T."/>
            <person name="Cuomo C.A."/>
            <person name="Sil A."/>
            <person name="Beyhan S."/>
        </authorList>
    </citation>
    <scope>NUCLEOTIDE SEQUENCE</scope>
    <source>
        <strain evidence="3">WU24</strain>
    </source>
</reference>
<evidence type="ECO:0000313" key="3">
    <source>
        <dbReference type="EMBL" id="QSS65834.1"/>
    </source>
</evidence>
<name>A0A8A1MMC3_AJECA</name>
<dbReference type="Proteomes" id="UP000663671">
    <property type="component" value="Chromosome 3"/>
</dbReference>
<dbReference type="PANTHER" id="PTHR37451:SF3">
    <property type="entry name" value="MARVEL DOMAIN-CONTAINING PROTEIN"/>
    <property type="match status" value="1"/>
</dbReference>
<keyword evidence="2" id="KW-1133">Transmembrane helix</keyword>
<keyword evidence="2" id="KW-0812">Transmembrane</keyword>
<dbReference type="OrthoDB" id="5284712at2759"/>
<evidence type="ECO:0000256" key="2">
    <source>
        <dbReference type="SAM" id="Phobius"/>
    </source>
</evidence>
<feature type="compositionally biased region" description="Polar residues" evidence="1">
    <location>
        <begin position="148"/>
        <end position="161"/>
    </location>
</feature>
<dbReference type="VEuPathDB" id="FungiDB:I7I51_06685"/>
<evidence type="ECO:0008006" key="5">
    <source>
        <dbReference type="Google" id="ProtNLM"/>
    </source>
</evidence>
<sequence>MFGSLQFPRVKMLLHALQGFVIFLGWALTIAVLTQDGPTDGRTAYCFALCWLTVPALIYLAAVPLWPRTQRFGNAYAFAVIDVLFGILWFASWVAVASYVAAGKVADKDDDNDKDEKAQTLLHNEADDLGGMPHETPAPPSMYDATRGNDNSNALNNTPLTNAGDANASYLHDNDTSYGGAYAAGSRSQASASFHDQYTNR</sequence>
<feature type="transmembrane region" description="Helical" evidence="2">
    <location>
        <begin position="12"/>
        <end position="33"/>
    </location>
</feature>
<dbReference type="AlphaFoldDB" id="A0A8A1MMC3"/>
<evidence type="ECO:0000313" key="4">
    <source>
        <dbReference type="Proteomes" id="UP000663671"/>
    </source>
</evidence>
<feature type="transmembrane region" description="Helical" evidence="2">
    <location>
        <begin position="78"/>
        <end position="102"/>
    </location>
</feature>
<dbReference type="EMBL" id="CP069115">
    <property type="protein sequence ID" value="QSS65834.1"/>
    <property type="molecule type" value="Genomic_DNA"/>
</dbReference>
<proteinExistence type="predicted"/>
<keyword evidence="2" id="KW-0472">Membrane</keyword>
<feature type="transmembrane region" description="Helical" evidence="2">
    <location>
        <begin position="45"/>
        <end position="66"/>
    </location>
</feature>
<accession>A0A8A1MMC3</accession>
<feature type="region of interest" description="Disordered" evidence="1">
    <location>
        <begin position="123"/>
        <end position="161"/>
    </location>
</feature>
<organism evidence="3 4">
    <name type="scientific">Ajellomyces capsulatus</name>
    <name type="common">Darling's disease fungus</name>
    <name type="synonym">Histoplasma capsulatum</name>
    <dbReference type="NCBI Taxonomy" id="5037"/>
    <lineage>
        <taxon>Eukaryota</taxon>
        <taxon>Fungi</taxon>
        <taxon>Dikarya</taxon>
        <taxon>Ascomycota</taxon>
        <taxon>Pezizomycotina</taxon>
        <taxon>Eurotiomycetes</taxon>
        <taxon>Eurotiomycetidae</taxon>
        <taxon>Onygenales</taxon>
        <taxon>Ajellomycetaceae</taxon>
        <taxon>Histoplasma</taxon>
    </lineage>
</organism>
<protein>
    <recommendedName>
        <fullName evidence="5">MARVEL domain-containing protein</fullName>
    </recommendedName>
</protein>
<gene>
    <name evidence="3" type="ORF">I7I51_06685</name>
</gene>